<accession>A0ACD4NSB4</accession>
<dbReference type="EC" id="2.1.1.297" evidence="1"/>
<name>A0ACD4NSB4_9HYPH</name>
<keyword evidence="2" id="KW-1185">Reference proteome</keyword>
<sequence>MIETGAAGPLAGLPLREALARTRRRLAEAGHGEADLDARLLFLAAVGLDGAGLILSGSEPLNAAAAHRLDAMLEKRLGGMPVGRILGRRAFGEHDFALSPDTLEPRPDTEALVDLAEALLRDRPRPLRFADIGTGTGAIAVSLLARLPEAVCLATDLSPGALETARQNARTAGVEARFLPACLDYCEGMAPGLDAIVTNPPYIRSQEVERLSREVRDHDPRLALDGGTDGLDAYRAIAAGAARVVKPDGFVAAEIGIGQERDLDAIMSDAGFERIAERRDLGGVLRALAFRRHDGLRLAPNRA</sequence>
<dbReference type="EMBL" id="CP113520">
    <property type="protein sequence ID" value="WAJ29677.1"/>
    <property type="molecule type" value="Genomic_DNA"/>
</dbReference>
<protein>
    <submittedName>
        <fullName evidence="1">Peptide chain release factor N(5)-glutamine methyltransferase</fullName>
        <ecNumber evidence="1">2.1.1.297</ecNumber>
    </submittedName>
</protein>
<organism evidence="1 2">
    <name type="scientific">Antarcticirhabdus aurantiaca</name>
    <dbReference type="NCBI Taxonomy" id="2606717"/>
    <lineage>
        <taxon>Bacteria</taxon>
        <taxon>Pseudomonadati</taxon>
        <taxon>Pseudomonadota</taxon>
        <taxon>Alphaproteobacteria</taxon>
        <taxon>Hyphomicrobiales</taxon>
        <taxon>Aurantimonadaceae</taxon>
        <taxon>Antarcticirhabdus</taxon>
    </lineage>
</organism>
<dbReference type="Proteomes" id="UP001163223">
    <property type="component" value="Chromosome"/>
</dbReference>
<evidence type="ECO:0000313" key="2">
    <source>
        <dbReference type="Proteomes" id="UP001163223"/>
    </source>
</evidence>
<reference evidence="1" key="1">
    <citation type="submission" date="2022-11" db="EMBL/GenBank/DDBJ databases">
        <title>beta-Carotene-producing bacterium, Jeongeuplla avenae sp. nov., alleviates the salt stress of Arabidopsis seedlings.</title>
        <authorList>
            <person name="Jiang L."/>
            <person name="Lee J."/>
        </authorList>
    </citation>
    <scope>NUCLEOTIDE SEQUENCE</scope>
    <source>
        <strain evidence="1">DY_R2A_6</strain>
    </source>
</reference>
<gene>
    <name evidence="1" type="primary">prmC</name>
    <name evidence="1" type="ORF">OXU80_05460</name>
</gene>
<proteinExistence type="predicted"/>
<keyword evidence="1" id="KW-0489">Methyltransferase</keyword>
<keyword evidence="1" id="KW-0808">Transferase</keyword>
<evidence type="ECO:0000313" key="1">
    <source>
        <dbReference type="EMBL" id="WAJ29677.1"/>
    </source>
</evidence>